<comment type="caution">
    <text evidence="1">The sequence shown here is derived from an EMBL/GenBank/DDBJ whole genome shotgun (WGS) entry which is preliminary data.</text>
</comment>
<keyword evidence="2" id="KW-1185">Reference proteome</keyword>
<dbReference type="Proteomes" id="UP000798662">
    <property type="component" value="Chromosome 1"/>
</dbReference>
<protein>
    <submittedName>
        <fullName evidence="1">Uncharacterized protein</fullName>
    </submittedName>
</protein>
<reference evidence="1" key="1">
    <citation type="submission" date="2019-11" db="EMBL/GenBank/DDBJ databases">
        <title>Nori genome reveals adaptations in red seaweeds to the harsh intertidal environment.</title>
        <authorList>
            <person name="Wang D."/>
            <person name="Mao Y."/>
        </authorList>
    </citation>
    <scope>NUCLEOTIDE SEQUENCE</scope>
    <source>
        <tissue evidence="1">Gametophyte</tissue>
    </source>
</reference>
<evidence type="ECO:0000313" key="2">
    <source>
        <dbReference type="Proteomes" id="UP000798662"/>
    </source>
</evidence>
<name>A0ACC3BQ54_PYRYE</name>
<sequence>MSTMAFLVTPPPLGGGARARVGRASDRRATAAPPATAAARRPPRRAVVAVAAAASAGAPPPSPTPSSSSGGGDGSGGGGGDGAAPSALAPPALDTLPLTPIPAHPREWPPAWAAAATYAIYDDAGALRYVSVARSLRVALLNHRRVWGADHPAVTAVRAALAPPDAPPDRAALEGTAKAWLAAAVAASPSGSPPPGNDPADGASRWRARPPDVTRTKPNITLPPGTTPETAAAAVGAVVAAHPVVLFLKGTRADPACGFSARTLDILRSHIGAAFETLNVLDEAANPGLRDAVKAYASWPTVPQLYVRGEFLGGADIVGEMHDAGELRPLLVSAVAASSAPPPPTGGRGGVGGGGAPAGA</sequence>
<proteinExistence type="predicted"/>
<dbReference type="EMBL" id="CM020618">
    <property type="protein sequence ID" value="KAK1859972.1"/>
    <property type="molecule type" value="Genomic_DNA"/>
</dbReference>
<evidence type="ECO:0000313" key="1">
    <source>
        <dbReference type="EMBL" id="KAK1859972.1"/>
    </source>
</evidence>
<gene>
    <name evidence="1" type="ORF">I4F81_002564</name>
</gene>
<organism evidence="1 2">
    <name type="scientific">Pyropia yezoensis</name>
    <name type="common">Susabi-nori</name>
    <name type="synonym">Porphyra yezoensis</name>
    <dbReference type="NCBI Taxonomy" id="2788"/>
    <lineage>
        <taxon>Eukaryota</taxon>
        <taxon>Rhodophyta</taxon>
        <taxon>Bangiophyceae</taxon>
        <taxon>Bangiales</taxon>
        <taxon>Bangiaceae</taxon>
        <taxon>Pyropia</taxon>
    </lineage>
</organism>
<accession>A0ACC3BQ54</accession>